<dbReference type="PANTHER" id="PTHR11085">
    <property type="entry name" value="NAD-DEPENDENT PROTEIN DEACYLASE SIRTUIN-5, MITOCHONDRIAL-RELATED"/>
    <property type="match status" value="1"/>
</dbReference>
<dbReference type="WBParaSite" id="ACRNAN_Path_767.g2910.t1">
    <property type="protein sequence ID" value="ACRNAN_Path_767.g2910.t1"/>
    <property type="gene ID" value="ACRNAN_Path_767.g2910"/>
</dbReference>
<feature type="binding site" evidence="3">
    <location>
        <position position="192"/>
    </location>
    <ligand>
        <name>Zn(2+)</name>
        <dbReference type="ChEBI" id="CHEBI:29105"/>
    </ligand>
</feature>
<proteinExistence type="predicted"/>
<dbReference type="SUPFAM" id="SSF52467">
    <property type="entry name" value="DHS-like NAD/FAD-binding domain"/>
    <property type="match status" value="1"/>
</dbReference>
<keyword evidence="1" id="KW-0808">Transferase</keyword>
<dbReference type="InterPro" id="IPR029035">
    <property type="entry name" value="DHS-like_NAD/FAD-binding_dom"/>
</dbReference>
<feature type="domain" description="Deacetylase sirtuin-type" evidence="4">
    <location>
        <begin position="13"/>
        <end position="249"/>
    </location>
</feature>
<evidence type="ECO:0000259" key="4">
    <source>
        <dbReference type="PROSITE" id="PS50305"/>
    </source>
</evidence>
<keyword evidence="3" id="KW-0862">Zinc</keyword>
<dbReference type="Proteomes" id="UP000887540">
    <property type="component" value="Unplaced"/>
</dbReference>
<sequence>MIKLFICKYLFSSKKTSNNIDEFRKLLAKSEYIIAISGAGISAESGIPTFRGIGSNVLYRNYDPMEILTPQAFKRDPSLVWEFHHYLRELVASKHPNPAHKTLADAEKILANHGKKLIVITQNIDGFHQTAGSSNVVELHGNLFKTRCTKCHTVEVNRDSPICEALRGKEMPDIEAVETRIPEEKLPRCMRCKGLLRPHVVWFGENLEIDVLESAHFHLENCDLCLVIGRASESIPSVFKEMLGSNTVY</sequence>
<dbReference type="Gene3D" id="3.30.1600.10">
    <property type="entry name" value="SIR2/SIRT2 'Small Domain"/>
    <property type="match status" value="1"/>
</dbReference>
<dbReference type="GO" id="GO:0046872">
    <property type="term" value="F:metal ion binding"/>
    <property type="evidence" value="ECO:0007669"/>
    <property type="project" value="UniProtKB-KW"/>
</dbReference>
<feature type="binding site" evidence="3">
    <location>
        <position position="189"/>
    </location>
    <ligand>
        <name>Zn(2+)</name>
        <dbReference type="ChEBI" id="CHEBI:29105"/>
    </ligand>
</feature>
<dbReference type="GO" id="GO:0017136">
    <property type="term" value="F:histone deacetylase activity, NAD-dependent"/>
    <property type="evidence" value="ECO:0007669"/>
    <property type="project" value="TreeGrafter"/>
</dbReference>
<dbReference type="AlphaFoldDB" id="A0A914CBF6"/>
<evidence type="ECO:0000256" key="2">
    <source>
        <dbReference type="ARBA" id="ARBA00023027"/>
    </source>
</evidence>
<evidence type="ECO:0000313" key="6">
    <source>
        <dbReference type="WBParaSite" id="ACRNAN_Path_767.g2910.t1"/>
    </source>
</evidence>
<keyword evidence="2" id="KW-0520">NAD</keyword>
<keyword evidence="5" id="KW-1185">Reference proteome</keyword>
<dbReference type="GO" id="GO:0070403">
    <property type="term" value="F:NAD+ binding"/>
    <property type="evidence" value="ECO:0007669"/>
    <property type="project" value="InterPro"/>
</dbReference>
<feature type="binding site" evidence="3">
    <location>
        <position position="151"/>
    </location>
    <ligand>
        <name>Zn(2+)</name>
        <dbReference type="ChEBI" id="CHEBI:29105"/>
    </ligand>
</feature>
<evidence type="ECO:0000313" key="5">
    <source>
        <dbReference type="Proteomes" id="UP000887540"/>
    </source>
</evidence>
<dbReference type="InterPro" id="IPR003000">
    <property type="entry name" value="Sirtuin"/>
</dbReference>
<protein>
    <submittedName>
        <fullName evidence="6">Deacetylase sirtuin-type domain-containing protein</fullName>
    </submittedName>
</protein>
<accession>A0A914CBF6</accession>
<name>A0A914CBF6_9BILA</name>
<feature type="binding site" evidence="3">
    <location>
        <position position="148"/>
    </location>
    <ligand>
        <name>Zn(2+)</name>
        <dbReference type="ChEBI" id="CHEBI:29105"/>
    </ligand>
</feature>
<dbReference type="GO" id="GO:0005634">
    <property type="term" value="C:nucleus"/>
    <property type="evidence" value="ECO:0007669"/>
    <property type="project" value="TreeGrafter"/>
</dbReference>
<dbReference type="PANTHER" id="PTHR11085:SF10">
    <property type="entry name" value="NAD-DEPENDENT PROTEIN DEACYLASE SIRTUIN-5, MITOCHONDRIAL-RELATED"/>
    <property type="match status" value="1"/>
</dbReference>
<feature type="active site" description="Proton acceptor" evidence="3">
    <location>
        <position position="140"/>
    </location>
</feature>
<dbReference type="InterPro" id="IPR026590">
    <property type="entry name" value="Ssirtuin_cat_dom"/>
</dbReference>
<organism evidence="5 6">
    <name type="scientific">Acrobeloides nanus</name>
    <dbReference type="NCBI Taxonomy" id="290746"/>
    <lineage>
        <taxon>Eukaryota</taxon>
        <taxon>Metazoa</taxon>
        <taxon>Ecdysozoa</taxon>
        <taxon>Nematoda</taxon>
        <taxon>Chromadorea</taxon>
        <taxon>Rhabditida</taxon>
        <taxon>Tylenchina</taxon>
        <taxon>Cephalobomorpha</taxon>
        <taxon>Cephaloboidea</taxon>
        <taxon>Cephalobidae</taxon>
        <taxon>Acrobeloides</taxon>
    </lineage>
</organism>
<dbReference type="PROSITE" id="PS50305">
    <property type="entry name" value="SIRTUIN"/>
    <property type="match status" value="1"/>
</dbReference>
<reference evidence="6" key="1">
    <citation type="submission" date="2022-11" db="UniProtKB">
        <authorList>
            <consortium name="WormBaseParasite"/>
        </authorList>
    </citation>
    <scope>IDENTIFICATION</scope>
</reference>
<evidence type="ECO:0000256" key="3">
    <source>
        <dbReference type="PROSITE-ProRule" id="PRU00236"/>
    </source>
</evidence>
<evidence type="ECO:0000256" key="1">
    <source>
        <dbReference type="ARBA" id="ARBA00022679"/>
    </source>
</evidence>
<dbReference type="InterPro" id="IPR050134">
    <property type="entry name" value="NAD-dep_sirtuin_deacylases"/>
</dbReference>
<dbReference type="Pfam" id="PF02146">
    <property type="entry name" value="SIR2"/>
    <property type="match status" value="1"/>
</dbReference>
<dbReference type="InterPro" id="IPR026591">
    <property type="entry name" value="Sirtuin_cat_small_dom_sf"/>
</dbReference>
<dbReference type="Gene3D" id="3.40.50.1220">
    <property type="entry name" value="TPP-binding domain"/>
    <property type="match status" value="1"/>
</dbReference>
<keyword evidence="3" id="KW-0479">Metal-binding</keyword>